<dbReference type="InterPro" id="IPR005467">
    <property type="entry name" value="His_kinase_dom"/>
</dbReference>
<evidence type="ECO:0000313" key="10">
    <source>
        <dbReference type="EMBL" id="PQJ12231.1"/>
    </source>
</evidence>
<keyword evidence="11" id="KW-1185">Reference proteome</keyword>
<dbReference type="InterPro" id="IPR050736">
    <property type="entry name" value="Sensor_HK_Regulatory"/>
</dbReference>
<accession>A0A2S7T036</accession>
<dbReference type="InterPro" id="IPR019734">
    <property type="entry name" value="TPR_rpt"/>
</dbReference>
<evidence type="ECO:0000256" key="1">
    <source>
        <dbReference type="ARBA" id="ARBA00000085"/>
    </source>
</evidence>
<feature type="domain" description="Histidine kinase" evidence="9">
    <location>
        <begin position="450"/>
        <end position="665"/>
    </location>
</feature>
<evidence type="ECO:0000256" key="2">
    <source>
        <dbReference type="ARBA" id="ARBA00012438"/>
    </source>
</evidence>
<comment type="catalytic activity">
    <reaction evidence="1">
        <text>ATP + protein L-histidine = ADP + protein N-phospho-L-histidine.</text>
        <dbReference type="EC" id="2.7.13.3"/>
    </reaction>
</comment>
<dbReference type="Gene3D" id="1.10.287.130">
    <property type="match status" value="1"/>
</dbReference>
<evidence type="ECO:0000256" key="6">
    <source>
        <dbReference type="ARBA" id="ARBA00023012"/>
    </source>
</evidence>
<dbReference type="Pfam" id="PF13424">
    <property type="entry name" value="TPR_12"/>
    <property type="match status" value="1"/>
</dbReference>
<dbReference type="PANTHER" id="PTHR43711">
    <property type="entry name" value="TWO-COMPONENT HISTIDINE KINASE"/>
    <property type="match status" value="1"/>
</dbReference>
<dbReference type="PRINTS" id="PR00344">
    <property type="entry name" value="BCTRLSENSOR"/>
</dbReference>
<keyword evidence="3" id="KW-0597">Phosphoprotein</keyword>
<comment type="caution">
    <text evidence="10">The sequence shown here is derived from an EMBL/GenBank/DDBJ whole genome shotgun (WGS) entry which is preliminary data.</text>
</comment>
<feature type="transmembrane region" description="Helical" evidence="8">
    <location>
        <begin position="401"/>
        <end position="420"/>
    </location>
</feature>
<dbReference type="InterPro" id="IPR004358">
    <property type="entry name" value="Sig_transdc_His_kin-like_C"/>
</dbReference>
<dbReference type="SMART" id="SM00387">
    <property type="entry name" value="HATPase_c"/>
    <property type="match status" value="1"/>
</dbReference>
<dbReference type="InterPro" id="IPR003661">
    <property type="entry name" value="HisK_dim/P_dom"/>
</dbReference>
<dbReference type="Gene3D" id="1.25.40.10">
    <property type="entry name" value="Tetratricopeptide repeat domain"/>
    <property type="match status" value="2"/>
</dbReference>
<dbReference type="InterPro" id="IPR036097">
    <property type="entry name" value="HisK_dim/P_sf"/>
</dbReference>
<dbReference type="Pfam" id="PF02518">
    <property type="entry name" value="HATPase_c"/>
    <property type="match status" value="1"/>
</dbReference>
<keyword evidence="8" id="KW-0472">Membrane</keyword>
<dbReference type="InterPro" id="IPR011990">
    <property type="entry name" value="TPR-like_helical_dom_sf"/>
</dbReference>
<evidence type="ECO:0000313" key="11">
    <source>
        <dbReference type="Proteomes" id="UP000239872"/>
    </source>
</evidence>
<dbReference type="PROSITE" id="PS50109">
    <property type="entry name" value="HIS_KIN"/>
    <property type="match status" value="1"/>
</dbReference>
<dbReference type="EC" id="2.7.13.3" evidence="2"/>
<protein>
    <recommendedName>
        <fullName evidence="2">histidine kinase</fullName>
        <ecNumber evidence="2">2.7.13.3</ecNumber>
    </recommendedName>
</protein>
<dbReference type="InterPro" id="IPR026000">
    <property type="entry name" value="Apc5_dom"/>
</dbReference>
<dbReference type="PROSITE" id="PS50005">
    <property type="entry name" value="TPR"/>
    <property type="match status" value="3"/>
</dbReference>
<dbReference type="PROSITE" id="PS50293">
    <property type="entry name" value="TPR_REGION"/>
    <property type="match status" value="1"/>
</dbReference>
<dbReference type="SUPFAM" id="SSF47384">
    <property type="entry name" value="Homodimeric domain of signal transducing histidine kinase"/>
    <property type="match status" value="1"/>
</dbReference>
<evidence type="ECO:0000256" key="4">
    <source>
        <dbReference type="ARBA" id="ARBA00022679"/>
    </source>
</evidence>
<proteinExistence type="predicted"/>
<dbReference type="Pfam" id="PF13181">
    <property type="entry name" value="TPR_8"/>
    <property type="match status" value="1"/>
</dbReference>
<keyword evidence="6" id="KW-0902">Two-component regulatory system</keyword>
<reference evidence="10 11" key="1">
    <citation type="submission" date="2018-01" db="EMBL/GenBank/DDBJ databases">
        <title>A novel member of the phylum Bacteroidetes isolated from glacier ice.</title>
        <authorList>
            <person name="Liu Q."/>
            <person name="Xin Y.-H."/>
        </authorList>
    </citation>
    <scope>NUCLEOTIDE SEQUENCE [LARGE SCALE GENOMIC DNA]</scope>
    <source>
        <strain evidence="10 11">RB1R16</strain>
    </source>
</reference>
<dbReference type="PANTHER" id="PTHR43711:SF31">
    <property type="entry name" value="HISTIDINE KINASE"/>
    <property type="match status" value="1"/>
</dbReference>
<dbReference type="SMART" id="SM00388">
    <property type="entry name" value="HisKA"/>
    <property type="match status" value="1"/>
</dbReference>
<dbReference type="AlphaFoldDB" id="A0A2S7T036"/>
<dbReference type="CDD" id="cd00075">
    <property type="entry name" value="HATPase"/>
    <property type="match status" value="1"/>
</dbReference>
<dbReference type="RefSeq" id="WP_105037115.1">
    <property type="nucleotide sequence ID" value="NZ_PPSL01000001.1"/>
</dbReference>
<keyword evidence="7" id="KW-0802">TPR repeat</keyword>
<dbReference type="InterPro" id="IPR036890">
    <property type="entry name" value="HATPase_C_sf"/>
</dbReference>
<keyword evidence="5" id="KW-0418">Kinase</keyword>
<name>A0A2S7T036_9BACT</name>
<evidence type="ECO:0000256" key="5">
    <source>
        <dbReference type="ARBA" id="ARBA00022777"/>
    </source>
</evidence>
<organism evidence="10 11">
    <name type="scientific">Flavipsychrobacter stenotrophus</name>
    <dbReference type="NCBI Taxonomy" id="2077091"/>
    <lineage>
        <taxon>Bacteria</taxon>
        <taxon>Pseudomonadati</taxon>
        <taxon>Bacteroidota</taxon>
        <taxon>Chitinophagia</taxon>
        <taxon>Chitinophagales</taxon>
        <taxon>Chitinophagaceae</taxon>
        <taxon>Flavipsychrobacter</taxon>
    </lineage>
</organism>
<evidence type="ECO:0000256" key="3">
    <source>
        <dbReference type="ARBA" id="ARBA00022553"/>
    </source>
</evidence>
<sequence>MMRIVSREVIRRVLLLLAISITCFSSYAQKDIGQMTGRLNVVKNDSERVDLYAAIGKYYQYSQPDSATYYLTQGIKLFTSNSYKRGVASLTNLLGRIEANHGNVVMARRRQNEALKIFEELGNKKGIGITHNALGILDGMQGNSDSATNHFIIALKLYKELAYTSGVIDVYINLGKINSELNNFDKALAYNNAALDLIVDTIEVTSRSNLYNNIAIIYGKKGNLNKALEYLNKALKLSNKNEYIDVYVYSLLNIGIVYTRFGDPAKALTYLNEALKITGEKQMIAEHARILINIASITGQTEPLKAIVQMKEALLIARQIGDKSMLEDAYSELIDLSKDAGDYKYAVEVMEEFKKYQDSTSGIEKSKAIANLQAVYELEQSNNKLTQLTLTDQAHTLKRNILLTVVVCLVMFIVFILLYLNKTRQLYAVLSKKEEQLENSNKVKDRLFSIIGHDLRSPIGNITLILDLLEAESANEDDQKLLHSLKDQASASLETLDKLLFWGKAQISGNRIEIVDFGALELVDKNIRLLKMGADQKQITIVNKVDQGIKVRGDASHFDFIIRNLLSNAIKFTSAAGMIEIDADNNLRVGYTVVSVKDNGVGIKAERVQHIFEPFVNNTIGTAMEKGNGIGLMLCKEFVEENGGEIWAESIEGAGTTFFFSFKTV</sequence>
<feature type="repeat" description="TPR" evidence="7">
    <location>
        <begin position="248"/>
        <end position="281"/>
    </location>
</feature>
<evidence type="ECO:0000256" key="7">
    <source>
        <dbReference type="PROSITE-ProRule" id="PRU00339"/>
    </source>
</evidence>
<dbReference type="Proteomes" id="UP000239872">
    <property type="component" value="Unassembled WGS sequence"/>
</dbReference>
<dbReference type="SMART" id="SM00028">
    <property type="entry name" value="TPR"/>
    <property type="match status" value="4"/>
</dbReference>
<feature type="repeat" description="TPR" evidence="7">
    <location>
        <begin position="208"/>
        <end position="241"/>
    </location>
</feature>
<dbReference type="Pfam" id="PF12862">
    <property type="entry name" value="ANAPC5"/>
    <property type="match status" value="1"/>
</dbReference>
<dbReference type="InterPro" id="IPR003594">
    <property type="entry name" value="HATPase_dom"/>
</dbReference>
<gene>
    <name evidence="10" type="ORF">CJD36_000275</name>
</gene>
<evidence type="ECO:0000256" key="8">
    <source>
        <dbReference type="SAM" id="Phobius"/>
    </source>
</evidence>
<keyword evidence="8" id="KW-1133">Transmembrane helix</keyword>
<dbReference type="CDD" id="cd00082">
    <property type="entry name" value="HisKA"/>
    <property type="match status" value="1"/>
</dbReference>
<keyword evidence="8" id="KW-0812">Transmembrane</keyword>
<dbReference type="OrthoDB" id="9781208at2"/>
<dbReference type="EMBL" id="PPSL01000001">
    <property type="protein sequence ID" value="PQJ12231.1"/>
    <property type="molecule type" value="Genomic_DNA"/>
</dbReference>
<keyword evidence="4" id="KW-0808">Transferase</keyword>
<dbReference type="SUPFAM" id="SSF55874">
    <property type="entry name" value="ATPase domain of HSP90 chaperone/DNA topoisomerase II/histidine kinase"/>
    <property type="match status" value="1"/>
</dbReference>
<dbReference type="SUPFAM" id="SSF48452">
    <property type="entry name" value="TPR-like"/>
    <property type="match status" value="2"/>
</dbReference>
<dbReference type="Gene3D" id="3.30.565.10">
    <property type="entry name" value="Histidine kinase-like ATPase, C-terminal domain"/>
    <property type="match status" value="1"/>
</dbReference>
<evidence type="ECO:0000259" key="9">
    <source>
        <dbReference type="PROSITE" id="PS50109"/>
    </source>
</evidence>
<dbReference type="GO" id="GO:0000155">
    <property type="term" value="F:phosphorelay sensor kinase activity"/>
    <property type="evidence" value="ECO:0007669"/>
    <property type="project" value="InterPro"/>
</dbReference>
<feature type="repeat" description="TPR" evidence="7">
    <location>
        <begin position="168"/>
        <end position="201"/>
    </location>
</feature>